<organism evidence="1 2">
    <name type="scientific">Stephania yunnanensis</name>
    <dbReference type="NCBI Taxonomy" id="152371"/>
    <lineage>
        <taxon>Eukaryota</taxon>
        <taxon>Viridiplantae</taxon>
        <taxon>Streptophyta</taxon>
        <taxon>Embryophyta</taxon>
        <taxon>Tracheophyta</taxon>
        <taxon>Spermatophyta</taxon>
        <taxon>Magnoliopsida</taxon>
        <taxon>Ranunculales</taxon>
        <taxon>Menispermaceae</taxon>
        <taxon>Menispermoideae</taxon>
        <taxon>Cissampelideae</taxon>
        <taxon>Stephania</taxon>
    </lineage>
</organism>
<name>A0AAP0L2Q1_9MAGN</name>
<protein>
    <submittedName>
        <fullName evidence="1">Uncharacterized protein</fullName>
    </submittedName>
</protein>
<comment type="caution">
    <text evidence="1">The sequence shown here is derived from an EMBL/GenBank/DDBJ whole genome shotgun (WGS) entry which is preliminary data.</text>
</comment>
<evidence type="ECO:0000313" key="2">
    <source>
        <dbReference type="Proteomes" id="UP001420932"/>
    </source>
</evidence>
<gene>
    <name evidence="1" type="ORF">Syun_003460</name>
</gene>
<sequence>MQHRSVDEVINRIEVEEANLEVVVDSDFVTTKPTCQICGKFGHSAEKMLLPWRHEVHGILLLQFTDSSRTPRSFMRLLHNVIHKEHSFYVAS</sequence>
<proteinExistence type="predicted"/>
<dbReference type="EMBL" id="JBBNAF010000002">
    <property type="protein sequence ID" value="KAK9162558.1"/>
    <property type="molecule type" value="Genomic_DNA"/>
</dbReference>
<evidence type="ECO:0000313" key="1">
    <source>
        <dbReference type="EMBL" id="KAK9162558.1"/>
    </source>
</evidence>
<dbReference type="Proteomes" id="UP001420932">
    <property type="component" value="Unassembled WGS sequence"/>
</dbReference>
<dbReference type="AlphaFoldDB" id="A0AAP0L2Q1"/>
<reference evidence="1 2" key="1">
    <citation type="submission" date="2024-01" db="EMBL/GenBank/DDBJ databases">
        <title>Genome assemblies of Stephania.</title>
        <authorList>
            <person name="Yang L."/>
        </authorList>
    </citation>
    <scope>NUCLEOTIDE SEQUENCE [LARGE SCALE GENOMIC DNA]</scope>
    <source>
        <strain evidence="1">YNDBR</strain>
        <tissue evidence="1">Leaf</tissue>
    </source>
</reference>
<accession>A0AAP0L2Q1</accession>
<keyword evidence="2" id="KW-1185">Reference proteome</keyword>